<keyword evidence="1" id="KW-0812">Transmembrane</keyword>
<sequence length="101" mass="11227">MVLNNHTAVSSQSSGTHILFSSTLLCNKHIVSDYLLLANHLYRLPCDHYKFCNGGELPNQTHTHLFNSVVLTDVKYHAAVFSAYGVLSDKDVSWQPGSGHR</sequence>
<gene>
    <name evidence="1" type="ORF">DR999_PMT12452</name>
</gene>
<keyword evidence="2" id="KW-1185">Reference proteome</keyword>
<organism evidence="1 2">
    <name type="scientific">Platysternon megacephalum</name>
    <name type="common">big-headed turtle</name>
    <dbReference type="NCBI Taxonomy" id="55544"/>
    <lineage>
        <taxon>Eukaryota</taxon>
        <taxon>Metazoa</taxon>
        <taxon>Chordata</taxon>
        <taxon>Craniata</taxon>
        <taxon>Vertebrata</taxon>
        <taxon>Euteleostomi</taxon>
        <taxon>Archelosauria</taxon>
        <taxon>Testudinata</taxon>
        <taxon>Testudines</taxon>
        <taxon>Cryptodira</taxon>
        <taxon>Durocryptodira</taxon>
        <taxon>Testudinoidea</taxon>
        <taxon>Platysternidae</taxon>
        <taxon>Platysternon</taxon>
    </lineage>
</organism>
<accession>A0A4D9EB59</accession>
<dbReference type="EMBL" id="QXTE01000124">
    <property type="protein sequence ID" value="TFK04952.1"/>
    <property type="molecule type" value="Genomic_DNA"/>
</dbReference>
<dbReference type="Proteomes" id="UP000297703">
    <property type="component" value="Unassembled WGS sequence"/>
</dbReference>
<name>A0A4D9EB59_9SAUR</name>
<reference evidence="1 2" key="1">
    <citation type="submission" date="2019-04" db="EMBL/GenBank/DDBJ databases">
        <title>Draft genome of the big-headed turtle Platysternon megacephalum.</title>
        <authorList>
            <person name="Gong S."/>
        </authorList>
    </citation>
    <scope>NUCLEOTIDE SEQUENCE [LARGE SCALE GENOMIC DNA]</scope>
    <source>
        <strain evidence="1">DO16091913</strain>
        <tissue evidence="1">Muscle</tissue>
    </source>
</reference>
<reference evidence="1 2" key="2">
    <citation type="submission" date="2019-04" db="EMBL/GenBank/DDBJ databases">
        <title>The genome sequence of big-headed turtle.</title>
        <authorList>
            <person name="Gong S."/>
        </authorList>
    </citation>
    <scope>NUCLEOTIDE SEQUENCE [LARGE SCALE GENOMIC DNA]</scope>
    <source>
        <strain evidence="1">DO16091913</strain>
        <tissue evidence="1">Muscle</tissue>
    </source>
</reference>
<dbReference type="AlphaFoldDB" id="A0A4D9EB59"/>
<keyword evidence="1" id="KW-0472">Membrane</keyword>
<protein>
    <submittedName>
        <fullName evidence="1">Transmembrane emp24 domain-containing protein 6</fullName>
    </submittedName>
</protein>
<evidence type="ECO:0000313" key="1">
    <source>
        <dbReference type="EMBL" id="TFK04952.1"/>
    </source>
</evidence>
<proteinExistence type="predicted"/>
<comment type="caution">
    <text evidence="1">The sequence shown here is derived from an EMBL/GenBank/DDBJ whole genome shotgun (WGS) entry which is preliminary data.</text>
</comment>
<evidence type="ECO:0000313" key="2">
    <source>
        <dbReference type="Proteomes" id="UP000297703"/>
    </source>
</evidence>